<keyword evidence="2" id="KW-1185">Reference proteome</keyword>
<evidence type="ECO:0000313" key="1">
    <source>
        <dbReference type="EMBL" id="KEQ70628.1"/>
    </source>
</evidence>
<name>A0A074WCH6_9PEZI</name>
<proteinExistence type="predicted"/>
<organism evidence="1 2">
    <name type="scientific">Aureobasidium namibiae CBS 147.97</name>
    <dbReference type="NCBI Taxonomy" id="1043004"/>
    <lineage>
        <taxon>Eukaryota</taxon>
        <taxon>Fungi</taxon>
        <taxon>Dikarya</taxon>
        <taxon>Ascomycota</taxon>
        <taxon>Pezizomycotina</taxon>
        <taxon>Dothideomycetes</taxon>
        <taxon>Dothideomycetidae</taxon>
        <taxon>Dothideales</taxon>
        <taxon>Saccotheciaceae</taxon>
        <taxon>Aureobasidium</taxon>
    </lineage>
</organism>
<dbReference type="EMBL" id="KL584716">
    <property type="protein sequence ID" value="KEQ70628.1"/>
    <property type="molecule type" value="Genomic_DNA"/>
</dbReference>
<dbReference type="AlphaFoldDB" id="A0A074WCH6"/>
<dbReference type="GeneID" id="25413983"/>
<reference evidence="1 2" key="1">
    <citation type="journal article" date="2014" name="BMC Genomics">
        <title>Genome sequencing of four Aureobasidium pullulans varieties: biotechnological potential, stress tolerance, and description of new species.</title>
        <authorList>
            <person name="Gostin Ar C."/>
            <person name="Ohm R.A."/>
            <person name="Kogej T."/>
            <person name="Sonjak S."/>
            <person name="Turk M."/>
            <person name="Zajc J."/>
            <person name="Zalar P."/>
            <person name="Grube M."/>
            <person name="Sun H."/>
            <person name="Han J."/>
            <person name="Sharma A."/>
            <person name="Chiniquy J."/>
            <person name="Ngan C.Y."/>
            <person name="Lipzen A."/>
            <person name="Barry K."/>
            <person name="Grigoriev I.V."/>
            <person name="Gunde-Cimerman N."/>
        </authorList>
    </citation>
    <scope>NUCLEOTIDE SEQUENCE [LARGE SCALE GENOMIC DNA]</scope>
    <source>
        <strain evidence="1 2">CBS 147.97</strain>
    </source>
</reference>
<protein>
    <submittedName>
        <fullName evidence="1">Uncharacterized protein</fullName>
    </submittedName>
</protein>
<gene>
    <name evidence="1" type="ORF">M436DRAFT_66039</name>
</gene>
<sequence>MCFWREAYYIFCRHCSRDPVECVDAKRTDERCENWDADDKEMESQTANSTPYIKAEPAICMDCEYRGSLPEHAASKRTTASIGYRVRKGTPRVCDTVSAESHPRGWLRGDKAYALSLLVGADPLTVDTQTEILPEVKTWIKESLEIVFSDFGSLTDDDACESARFAVAEPSGLLLKDRLVERSESSGFDNTVVSEMYESILGAAIPGFALRKSEKRPSYYGYGREKPVREPALDGHKLAAVVQHCLKLNLDQCINQLIGKILQEITIMDTKDFPATILPLLESLLLDIKKGEIKPKGSGTCSSPV</sequence>
<dbReference type="OrthoDB" id="3922674at2759"/>
<dbReference type="Proteomes" id="UP000027730">
    <property type="component" value="Unassembled WGS sequence"/>
</dbReference>
<dbReference type="HOGENOM" id="CLU_912096_0_0_1"/>
<dbReference type="RefSeq" id="XP_013424912.1">
    <property type="nucleotide sequence ID" value="XM_013569458.1"/>
</dbReference>
<evidence type="ECO:0000313" key="2">
    <source>
        <dbReference type="Proteomes" id="UP000027730"/>
    </source>
</evidence>
<accession>A0A074WCH6</accession>